<dbReference type="InterPro" id="IPR007110">
    <property type="entry name" value="Ig-like_dom"/>
</dbReference>
<dbReference type="PANTHER" id="PTHR14334:SF2">
    <property type="entry name" value="B-CELL ANTIGEN RECEPTOR COMPLEX-ASSOCIATED PROTEIN BETA CHAIN"/>
    <property type="match status" value="1"/>
</dbReference>
<gene>
    <name evidence="5" type="primary">CD79B</name>
    <name evidence="5" type="ORF">AOXY_G22886</name>
</gene>
<evidence type="ECO:0000313" key="5">
    <source>
        <dbReference type="EMBL" id="KAK1159028.1"/>
    </source>
</evidence>
<organism evidence="5 6">
    <name type="scientific">Acipenser oxyrinchus oxyrinchus</name>
    <dbReference type="NCBI Taxonomy" id="40147"/>
    <lineage>
        <taxon>Eukaryota</taxon>
        <taxon>Metazoa</taxon>
        <taxon>Chordata</taxon>
        <taxon>Craniata</taxon>
        <taxon>Vertebrata</taxon>
        <taxon>Euteleostomi</taxon>
        <taxon>Actinopterygii</taxon>
        <taxon>Chondrostei</taxon>
        <taxon>Acipenseriformes</taxon>
        <taxon>Acipenseridae</taxon>
        <taxon>Acipenser</taxon>
    </lineage>
</organism>
<keyword evidence="3" id="KW-0732">Signal</keyword>
<protein>
    <submittedName>
        <fullName evidence="5">B-cell antigen receptor complex-associated protein beta chain-like isoform X1</fullName>
    </submittedName>
</protein>
<keyword evidence="2" id="KW-1133">Transmembrane helix</keyword>
<dbReference type="GO" id="GO:0030183">
    <property type="term" value="P:B cell differentiation"/>
    <property type="evidence" value="ECO:0007669"/>
    <property type="project" value="TreeGrafter"/>
</dbReference>
<evidence type="ECO:0000313" key="6">
    <source>
        <dbReference type="Proteomes" id="UP001230051"/>
    </source>
</evidence>
<accession>A0AAD8D0X8</accession>
<feature type="domain" description="Ig-like" evidence="4">
    <location>
        <begin position="41"/>
        <end position="125"/>
    </location>
</feature>
<evidence type="ECO:0000256" key="2">
    <source>
        <dbReference type="SAM" id="Phobius"/>
    </source>
</evidence>
<dbReference type="GO" id="GO:0050853">
    <property type="term" value="P:B cell receptor signaling pathway"/>
    <property type="evidence" value="ECO:0007669"/>
    <property type="project" value="TreeGrafter"/>
</dbReference>
<keyword evidence="5" id="KW-0675">Receptor</keyword>
<dbReference type="SUPFAM" id="SSF48726">
    <property type="entry name" value="Immunoglobulin"/>
    <property type="match status" value="1"/>
</dbReference>
<evidence type="ECO:0000259" key="4">
    <source>
        <dbReference type="PROSITE" id="PS50835"/>
    </source>
</evidence>
<keyword evidence="1" id="KW-0393">Immunoglobulin domain</keyword>
<keyword evidence="6" id="KW-1185">Reference proteome</keyword>
<keyword evidence="2" id="KW-0472">Membrane</keyword>
<dbReference type="GO" id="GO:0009897">
    <property type="term" value="C:external side of plasma membrane"/>
    <property type="evidence" value="ECO:0007669"/>
    <property type="project" value="TreeGrafter"/>
</dbReference>
<evidence type="ECO:0000256" key="1">
    <source>
        <dbReference type="ARBA" id="ARBA00023319"/>
    </source>
</evidence>
<dbReference type="InterPro" id="IPR036179">
    <property type="entry name" value="Ig-like_dom_sf"/>
</dbReference>
<dbReference type="Gene3D" id="2.60.40.10">
    <property type="entry name" value="Immunoglobulins"/>
    <property type="match status" value="1"/>
</dbReference>
<feature type="chain" id="PRO_5042009676" evidence="3">
    <location>
        <begin position="27"/>
        <end position="218"/>
    </location>
</feature>
<dbReference type="Proteomes" id="UP001230051">
    <property type="component" value="Unassembled WGS sequence"/>
</dbReference>
<dbReference type="PROSITE" id="PS50835">
    <property type="entry name" value="IG_LIKE"/>
    <property type="match status" value="1"/>
</dbReference>
<feature type="transmembrane region" description="Helical" evidence="2">
    <location>
        <begin position="142"/>
        <end position="161"/>
    </location>
</feature>
<dbReference type="InterPro" id="IPR013783">
    <property type="entry name" value="Ig-like_fold"/>
</dbReference>
<dbReference type="SMART" id="SM00409">
    <property type="entry name" value="IG"/>
    <property type="match status" value="1"/>
</dbReference>
<feature type="signal peptide" evidence="3">
    <location>
        <begin position="1"/>
        <end position="26"/>
    </location>
</feature>
<sequence length="218" mass="24439">MAFSVFLRGCLFLGCFVFQVANLSTGFNVVQSPRFLGIKTGATVCLSCMTDSPDAVEVKWWKRLENGDQLYWNESASAANDSYSNSRKFIFNIRKIKSIHSGIYYCNIQINNVIKNGSGTELKVHARTETEEIASKNTMKDAIILIQGFLLLAFCCAPFLLSLSKDDAESDNGELEEEHTYEGLEIGQNENTAQYEDIVSVRGNGEARWMYGEHPCQE</sequence>
<dbReference type="AlphaFoldDB" id="A0AAD8D0X8"/>
<evidence type="ECO:0000256" key="3">
    <source>
        <dbReference type="SAM" id="SignalP"/>
    </source>
</evidence>
<dbReference type="PANTHER" id="PTHR14334">
    <property type="entry name" value="B-CELL ANTIGEN RECEPTOR COMPLEX-ASSOCIATED PROTEIN"/>
    <property type="match status" value="1"/>
</dbReference>
<dbReference type="GO" id="GO:0019815">
    <property type="term" value="C:B cell receptor complex"/>
    <property type="evidence" value="ECO:0007669"/>
    <property type="project" value="TreeGrafter"/>
</dbReference>
<dbReference type="EMBL" id="JAGXEW010000023">
    <property type="protein sequence ID" value="KAK1159028.1"/>
    <property type="molecule type" value="Genomic_DNA"/>
</dbReference>
<comment type="caution">
    <text evidence="5">The sequence shown here is derived from an EMBL/GenBank/DDBJ whole genome shotgun (WGS) entry which is preliminary data.</text>
</comment>
<keyword evidence="2" id="KW-0812">Transmembrane</keyword>
<dbReference type="InterPro" id="IPR003599">
    <property type="entry name" value="Ig_sub"/>
</dbReference>
<reference evidence="5" key="1">
    <citation type="submission" date="2022-02" db="EMBL/GenBank/DDBJ databases">
        <title>Atlantic sturgeon de novo genome assembly.</title>
        <authorList>
            <person name="Stock M."/>
            <person name="Klopp C."/>
            <person name="Guiguen Y."/>
            <person name="Cabau C."/>
            <person name="Parinello H."/>
            <person name="Santidrian Yebra-Pimentel E."/>
            <person name="Kuhl H."/>
            <person name="Dirks R.P."/>
            <person name="Guessner J."/>
            <person name="Wuertz S."/>
            <person name="Du K."/>
            <person name="Schartl M."/>
        </authorList>
    </citation>
    <scope>NUCLEOTIDE SEQUENCE</scope>
    <source>
        <strain evidence="5">STURGEONOMICS-FGT-2020</strain>
        <tissue evidence="5">Whole blood</tissue>
    </source>
</reference>
<name>A0AAD8D0X8_ACIOX</name>
<proteinExistence type="predicted"/>